<dbReference type="PATRIC" id="fig|1502723.3.peg.4174"/>
<keyword evidence="4" id="KW-1185">Reference proteome</keyword>
<protein>
    <submittedName>
        <fullName evidence="3">Bacterial EndoU nuclease</fullName>
    </submittedName>
</protein>
<proteinExistence type="predicted"/>
<sequence>MAEFDNPRPADEPGGDARAPRPDTRQPAIDAPSPPSDRPTATPREGVERKAALLDRRAAEVPTHDRPTPPVTSAERKAALLEARAAGVDRSTSDESGRPSPGTPRAATDPERKAALLDSRAANRLSRPEAVPDTEERPPSETPQAPSPRDPPSRLPDGPPTRPADTPVRPEISEKVFQHILHGEWNRRGRPVGFHSAPDGHPPPDRRITSMEDRKPDGTYHADVEFRHPTTGEWRRKDVPEHTMFPNQWSEQKVRDAVQTTYERIYDDTIEPRLRNNEELPKKALRDSYDGVLIQLYVSPGGELRTAFPIQKAEPGDPR</sequence>
<dbReference type="GO" id="GO:0004519">
    <property type="term" value="F:endonuclease activity"/>
    <property type="evidence" value="ECO:0007669"/>
    <property type="project" value="InterPro"/>
</dbReference>
<feature type="compositionally biased region" description="Basic and acidic residues" evidence="1">
    <location>
        <begin position="171"/>
        <end position="187"/>
    </location>
</feature>
<reference evidence="3 4" key="2">
    <citation type="journal article" date="2016" name="Genome Announc.">
        <title>Permanent Draft Genome Sequences for Two Variants of Frankia sp. Strain CpI1, the First Frankia Strain Isolated from Root Nodules of Comptonia peregrina.</title>
        <authorList>
            <person name="Oshone R."/>
            <person name="Hurst S.G.IV."/>
            <person name="Abebe-Akele F."/>
            <person name="Simpson S."/>
            <person name="Morris K."/>
            <person name="Thomas W.K."/>
            <person name="Tisa L.S."/>
        </authorList>
    </citation>
    <scope>NUCLEOTIDE SEQUENCE [LARGE SCALE GENOMIC DNA]</scope>
    <source>
        <strain evidence="4">CpI1-S</strain>
    </source>
</reference>
<dbReference type="EMBL" id="JYFN01000005">
    <property type="protein sequence ID" value="KJE24551.1"/>
    <property type="molecule type" value="Genomic_DNA"/>
</dbReference>
<feature type="compositionally biased region" description="Pro residues" evidence="1">
    <location>
        <begin position="145"/>
        <end position="162"/>
    </location>
</feature>
<dbReference type="Pfam" id="PF14436">
    <property type="entry name" value="EndoU_bacteria"/>
    <property type="match status" value="1"/>
</dbReference>
<organism evidence="3 4">
    <name type="scientific">Frankia torreyi</name>
    <dbReference type="NCBI Taxonomy" id="1856"/>
    <lineage>
        <taxon>Bacteria</taxon>
        <taxon>Bacillati</taxon>
        <taxon>Actinomycetota</taxon>
        <taxon>Actinomycetes</taxon>
        <taxon>Frankiales</taxon>
        <taxon>Frankiaceae</taxon>
        <taxon>Frankia</taxon>
    </lineage>
</organism>
<accession>A0A0D8BK89</accession>
<evidence type="ECO:0000256" key="1">
    <source>
        <dbReference type="SAM" id="MobiDB-lite"/>
    </source>
</evidence>
<evidence type="ECO:0000313" key="4">
    <source>
        <dbReference type="Proteomes" id="UP000032545"/>
    </source>
</evidence>
<dbReference type="InterPro" id="IPR029501">
    <property type="entry name" value="EndoU_bac"/>
</dbReference>
<feature type="domain" description="Bacterial EndoU nuclease" evidence="2">
    <location>
        <begin position="174"/>
        <end position="310"/>
    </location>
</feature>
<evidence type="ECO:0000259" key="2">
    <source>
        <dbReference type="Pfam" id="PF14436"/>
    </source>
</evidence>
<evidence type="ECO:0000313" key="3">
    <source>
        <dbReference type="EMBL" id="KJE24551.1"/>
    </source>
</evidence>
<comment type="caution">
    <text evidence="3">The sequence shown here is derived from an EMBL/GenBank/DDBJ whole genome shotgun (WGS) entry which is preliminary data.</text>
</comment>
<feature type="compositionally biased region" description="Basic and acidic residues" evidence="1">
    <location>
        <begin position="202"/>
        <end position="223"/>
    </location>
</feature>
<name>A0A0D8BK89_9ACTN</name>
<feature type="compositionally biased region" description="Basic and acidic residues" evidence="1">
    <location>
        <begin position="45"/>
        <end position="67"/>
    </location>
</feature>
<gene>
    <name evidence="3" type="ORF">FF36_00925</name>
</gene>
<dbReference type="Proteomes" id="UP000032545">
    <property type="component" value="Unassembled WGS sequence"/>
</dbReference>
<feature type="compositionally biased region" description="Basic and acidic residues" evidence="1">
    <location>
        <begin position="1"/>
        <end position="11"/>
    </location>
</feature>
<reference evidence="4" key="1">
    <citation type="submission" date="2015-02" db="EMBL/GenBank/DDBJ databases">
        <title>Draft Genome of Frankia sp. CpI1-S.</title>
        <authorList>
            <person name="Oshone R.T."/>
            <person name="Ngom M."/>
            <person name="Ghodhbane-Gtari F."/>
            <person name="Gtari M."/>
            <person name="Morris K."/>
            <person name="Thomas K."/>
            <person name="Sen A."/>
            <person name="Tisa L.S."/>
        </authorList>
    </citation>
    <scope>NUCLEOTIDE SEQUENCE [LARGE SCALE GENOMIC DNA]</scope>
    <source>
        <strain evidence="4">CpI1-S</strain>
    </source>
</reference>
<feature type="region of interest" description="Disordered" evidence="1">
    <location>
        <begin position="1"/>
        <end position="223"/>
    </location>
</feature>
<dbReference type="AlphaFoldDB" id="A0A0D8BK89"/>